<evidence type="ECO:0000256" key="9">
    <source>
        <dbReference type="RuleBase" id="RU003346"/>
    </source>
</evidence>
<dbReference type="InterPro" id="IPR005829">
    <property type="entry name" value="Sugar_transporter_CS"/>
</dbReference>
<organism evidence="13 14">
    <name type="scientific">Cutaneotrichosporon spelunceum</name>
    <dbReference type="NCBI Taxonomy" id="1672016"/>
    <lineage>
        <taxon>Eukaryota</taxon>
        <taxon>Fungi</taxon>
        <taxon>Dikarya</taxon>
        <taxon>Basidiomycota</taxon>
        <taxon>Agaricomycotina</taxon>
        <taxon>Tremellomycetes</taxon>
        <taxon>Trichosporonales</taxon>
        <taxon>Trichosporonaceae</taxon>
        <taxon>Cutaneotrichosporon</taxon>
    </lineage>
</organism>
<feature type="transmembrane region" description="Helical" evidence="11">
    <location>
        <begin position="66"/>
        <end position="83"/>
    </location>
</feature>
<dbReference type="InterPro" id="IPR005828">
    <property type="entry name" value="MFS_sugar_transport-like"/>
</dbReference>
<dbReference type="Gene3D" id="1.20.1250.20">
    <property type="entry name" value="MFS general substrate transporter like domains"/>
    <property type="match status" value="1"/>
</dbReference>
<keyword evidence="14" id="KW-1185">Reference proteome</keyword>
<evidence type="ECO:0000256" key="2">
    <source>
        <dbReference type="ARBA" id="ARBA00010992"/>
    </source>
</evidence>
<feature type="transmembrane region" description="Helical" evidence="11">
    <location>
        <begin position="360"/>
        <end position="381"/>
    </location>
</feature>
<dbReference type="PANTHER" id="PTHR48022:SF5">
    <property type="entry name" value="ALPHA-GLUCOSIDES PERMEASE MPH2-RELATED"/>
    <property type="match status" value="1"/>
</dbReference>
<evidence type="ECO:0000256" key="1">
    <source>
        <dbReference type="ARBA" id="ARBA00004141"/>
    </source>
</evidence>
<feature type="transmembrane region" description="Helical" evidence="11">
    <location>
        <begin position="182"/>
        <end position="204"/>
    </location>
</feature>
<comment type="catalytic activity">
    <reaction evidence="8">
        <text>myo-inositol(out) + H(+)(out) = myo-inositol(in) + H(+)(in)</text>
        <dbReference type="Rhea" id="RHEA:60364"/>
        <dbReference type="ChEBI" id="CHEBI:15378"/>
        <dbReference type="ChEBI" id="CHEBI:17268"/>
    </reaction>
</comment>
<name>A0AAD3TQW1_9TREE</name>
<proteinExistence type="inferred from homology"/>
<dbReference type="InterPro" id="IPR036259">
    <property type="entry name" value="MFS_trans_sf"/>
</dbReference>
<feature type="transmembrane region" description="Helical" evidence="11">
    <location>
        <begin position="122"/>
        <end position="142"/>
    </location>
</feature>
<feature type="transmembrane region" description="Helical" evidence="11">
    <location>
        <begin position="149"/>
        <end position="170"/>
    </location>
</feature>
<feature type="region of interest" description="Disordered" evidence="10">
    <location>
        <begin position="1"/>
        <end position="27"/>
    </location>
</feature>
<dbReference type="SUPFAM" id="SSF103473">
    <property type="entry name" value="MFS general substrate transporter"/>
    <property type="match status" value="1"/>
</dbReference>
<dbReference type="PANTHER" id="PTHR48022">
    <property type="entry name" value="PLASTIDIC GLUCOSE TRANSPORTER 4"/>
    <property type="match status" value="1"/>
</dbReference>
<feature type="transmembrane region" description="Helical" evidence="11">
    <location>
        <begin position="327"/>
        <end position="348"/>
    </location>
</feature>
<protein>
    <recommendedName>
        <fullName evidence="12">Major facilitator superfamily (MFS) profile domain-containing protein</fullName>
    </recommendedName>
</protein>
<evidence type="ECO:0000256" key="8">
    <source>
        <dbReference type="ARBA" id="ARBA00049119"/>
    </source>
</evidence>
<evidence type="ECO:0000256" key="11">
    <source>
        <dbReference type="SAM" id="Phobius"/>
    </source>
</evidence>
<keyword evidence="7" id="KW-0462">Maltose metabolism</keyword>
<evidence type="ECO:0000256" key="10">
    <source>
        <dbReference type="SAM" id="MobiDB-lite"/>
    </source>
</evidence>
<dbReference type="Pfam" id="PF00083">
    <property type="entry name" value="Sugar_tr"/>
    <property type="match status" value="1"/>
</dbReference>
<keyword evidence="4 11" id="KW-0812">Transmembrane</keyword>
<reference evidence="13" key="1">
    <citation type="journal article" date="2023" name="BMC Genomics">
        <title>Chromosome-level genome assemblies of Cutaneotrichosporon spp. (Trichosporonales, Basidiomycota) reveal imbalanced evolution between nucleotide sequences and chromosome synteny.</title>
        <authorList>
            <person name="Kobayashi Y."/>
            <person name="Kayamori A."/>
            <person name="Aoki K."/>
            <person name="Shiwa Y."/>
            <person name="Matsutani M."/>
            <person name="Fujita N."/>
            <person name="Sugita T."/>
            <person name="Iwasaki W."/>
            <person name="Tanaka N."/>
            <person name="Takashima M."/>
        </authorList>
    </citation>
    <scope>NUCLEOTIDE SEQUENCE</scope>
    <source>
        <strain evidence="13">HIS016</strain>
    </source>
</reference>
<comment type="subcellular location">
    <subcellularLocation>
        <location evidence="1">Membrane</location>
        <topology evidence="1">Multi-pass membrane protein</topology>
    </subcellularLocation>
</comment>
<dbReference type="InterPro" id="IPR020846">
    <property type="entry name" value="MFS_dom"/>
</dbReference>
<sequence>MNSSSSSMDKKADKWDEHGVHTVPVPSGKGEAALATVEGMDPVTAEMAARAREAESSLSLWQAFKAYRWAIFWSVLVSMNIVMESYDTILLSSFYGYDSFNRKFGDPLPSGKYSLPAEWQSAISLAASVGIIIGILLNGLIVDRYGHKIIMFWSLIALCGTIGLIFGATSRGMLLAGQLLSGIPWGTLNVIAPAYAIEVAPTVLRHYGPTFVNLCWVIGHIIAVGVLVGLQSNTTEWGWKIPFALQWAFPIPLLIVAWRCPPSPWWLVRRGRKDEAVMAMRRLADDTVNHVEVVALIEHTVQLEEQLQFGSSYASCFRGVDRRRTEIAIVAWCAQVLVGFSISGYQAYFFRLAGMAQADSFKLTLGTYCVAFVGTSSAMALQQRFGRRPLWFNGLFSMFVSMIVIGVLACVPQSKTILWVEGAMVLIWFFNYGWSIGPLPYVICCEIGSVQLRQKTIAIARASYYVLSIVNTVATPYILNEGQANLKGKAAFIPAGFIVVLAVWSYFRLPETKGRGFDELDVMFADKVPARKFKTYVVTEGEVPGDHKA</sequence>
<evidence type="ECO:0000256" key="4">
    <source>
        <dbReference type="ARBA" id="ARBA00022692"/>
    </source>
</evidence>
<feature type="domain" description="Major facilitator superfamily (MFS) profile" evidence="12">
    <location>
        <begin position="73"/>
        <end position="513"/>
    </location>
</feature>
<feature type="transmembrane region" description="Helical" evidence="11">
    <location>
        <begin position="462"/>
        <end position="479"/>
    </location>
</feature>
<dbReference type="PROSITE" id="PS00217">
    <property type="entry name" value="SUGAR_TRANSPORT_2"/>
    <property type="match status" value="1"/>
</dbReference>
<gene>
    <name evidence="13" type="ORF">CspeluHIS016_0113780</name>
</gene>
<accession>A0AAD3TQW1</accession>
<comment type="caution">
    <text evidence="13">The sequence shown here is derived from an EMBL/GenBank/DDBJ whole genome shotgun (WGS) entry which is preliminary data.</text>
</comment>
<feature type="transmembrane region" description="Helical" evidence="11">
    <location>
        <begin position="211"/>
        <end position="231"/>
    </location>
</feature>
<dbReference type="PROSITE" id="PS50850">
    <property type="entry name" value="MFS"/>
    <property type="match status" value="1"/>
</dbReference>
<dbReference type="GO" id="GO:0005351">
    <property type="term" value="F:carbohydrate:proton symporter activity"/>
    <property type="evidence" value="ECO:0007669"/>
    <property type="project" value="TreeGrafter"/>
</dbReference>
<keyword evidence="6 11" id="KW-0472">Membrane</keyword>
<evidence type="ECO:0000256" key="5">
    <source>
        <dbReference type="ARBA" id="ARBA00022989"/>
    </source>
</evidence>
<feature type="compositionally biased region" description="Basic and acidic residues" evidence="10">
    <location>
        <begin position="8"/>
        <end position="20"/>
    </location>
</feature>
<dbReference type="NCBIfam" id="TIGR00879">
    <property type="entry name" value="SP"/>
    <property type="match status" value="1"/>
</dbReference>
<keyword evidence="3 9" id="KW-0813">Transport</keyword>
<feature type="transmembrane region" description="Helical" evidence="11">
    <location>
        <begin position="491"/>
        <end position="507"/>
    </location>
</feature>
<evidence type="ECO:0000256" key="3">
    <source>
        <dbReference type="ARBA" id="ARBA00022448"/>
    </source>
</evidence>
<dbReference type="InterPro" id="IPR050360">
    <property type="entry name" value="MFS_Sugar_Transporters"/>
</dbReference>
<dbReference type="EMBL" id="BTCM01000001">
    <property type="protein sequence ID" value="GMK54792.1"/>
    <property type="molecule type" value="Genomic_DNA"/>
</dbReference>
<keyword evidence="5 11" id="KW-1133">Transmembrane helix</keyword>
<feature type="transmembrane region" description="Helical" evidence="11">
    <location>
        <begin position="429"/>
        <end position="450"/>
    </location>
</feature>
<feature type="transmembrane region" description="Helical" evidence="11">
    <location>
        <begin position="390"/>
        <end position="409"/>
    </location>
</feature>
<evidence type="ECO:0000313" key="14">
    <source>
        <dbReference type="Proteomes" id="UP001222932"/>
    </source>
</evidence>
<reference evidence="13" key="2">
    <citation type="submission" date="2023-06" db="EMBL/GenBank/DDBJ databases">
        <authorList>
            <person name="Kobayashi Y."/>
            <person name="Kayamori A."/>
            <person name="Aoki K."/>
            <person name="Shiwa Y."/>
            <person name="Fujita N."/>
            <person name="Sugita T."/>
            <person name="Iwasaki W."/>
            <person name="Tanaka N."/>
            <person name="Takashima M."/>
        </authorList>
    </citation>
    <scope>NUCLEOTIDE SEQUENCE</scope>
    <source>
        <strain evidence="13">HIS016</strain>
    </source>
</reference>
<dbReference type="GO" id="GO:0016020">
    <property type="term" value="C:membrane"/>
    <property type="evidence" value="ECO:0007669"/>
    <property type="project" value="UniProtKB-SubCell"/>
</dbReference>
<dbReference type="Proteomes" id="UP001222932">
    <property type="component" value="Unassembled WGS sequence"/>
</dbReference>
<evidence type="ECO:0000256" key="6">
    <source>
        <dbReference type="ARBA" id="ARBA00023136"/>
    </source>
</evidence>
<evidence type="ECO:0000256" key="7">
    <source>
        <dbReference type="ARBA" id="ARBA00026248"/>
    </source>
</evidence>
<evidence type="ECO:0000313" key="13">
    <source>
        <dbReference type="EMBL" id="GMK54792.1"/>
    </source>
</evidence>
<dbReference type="InterPro" id="IPR003663">
    <property type="entry name" value="Sugar/inositol_transpt"/>
</dbReference>
<evidence type="ECO:0000259" key="12">
    <source>
        <dbReference type="PROSITE" id="PS50850"/>
    </source>
</evidence>
<comment type="similarity">
    <text evidence="2 9">Belongs to the major facilitator superfamily. Sugar transporter (TC 2.A.1.1) family.</text>
</comment>
<dbReference type="GO" id="GO:0000023">
    <property type="term" value="P:maltose metabolic process"/>
    <property type="evidence" value="ECO:0007669"/>
    <property type="project" value="UniProtKB-KW"/>
</dbReference>
<dbReference type="FunFam" id="1.20.1250.20:FF:000078">
    <property type="entry name" value="MFS maltose transporter, putative"/>
    <property type="match status" value="1"/>
</dbReference>
<feature type="transmembrane region" description="Helical" evidence="11">
    <location>
        <begin position="243"/>
        <end position="260"/>
    </location>
</feature>
<dbReference type="AlphaFoldDB" id="A0AAD3TQW1"/>